<sequence>MKREKLLKWFAAFFAAMLVFTFLSKAADSVSVAKVLALAPQNQLISHTVSGTGKIESTKETAVFVQEGIKIAQVHVKAGEAVKKGQPLMTLLESSIQESIDKKKDEIQEASLKISDIQSQKNIDAQKRENSSRWAQQDLDTALGNGDINISNAQNELNIAQQRLAEYRQKKAEAQKQQELEQQSQGSDFGDGGEGQTDFSDGSNLPQEPIISEEDTQEQALADDVRAKTEALNQVIMSRNQEVTTADRAKQEAALPAPQDSTEETLQTQLDNLNEELEKLNVLMQSKGEITAPADGVVKTVSAQTGGQTVQDAAAVLYELTGGLSMTGTITKDDLEYVSAGSSVHLEGNSKTVVENAVVQSVQEDSANPGTYILTVDVPQSGLSVGESVDFTVQKEEGPYACCVPLSALYGQKGQEYVLVLDTRDSVLGEVQVARKVPVTVIEKNETTAALQEGTLSGSQKIITETDREIADGSRVRLQES</sequence>
<evidence type="ECO:0000256" key="3">
    <source>
        <dbReference type="SAM" id="Coils"/>
    </source>
</evidence>
<keyword evidence="7" id="KW-1185">Reference proteome</keyword>
<feature type="compositionally biased region" description="Polar residues" evidence="4">
    <location>
        <begin position="197"/>
        <end position="206"/>
    </location>
</feature>
<evidence type="ECO:0000256" key="2">
    <source>
        <dbReference type="ARBA" id="ARBA00023054"/>
    </source>
</evidence>
<keyword evidence="2 3" id="KW-0175">Coiled coil</keyword>
<evidence type="ECO:0000256" key="4">
    <source>
        <dbReference type="SAM" id="MobiDB-lite"/>
    </source>
</evidence>
<comment type="subcellular location">
    <subcellularLocation>
        <location evidence="1">Cell envelope</location>
    </subcellularLocation>
</comment>
<feature type="compositionally biased region" description="Basic and acidic residues" evidence="4">
    <location>
        <begin position="170"/>
        <end position="179"/>
    </location>
</feature>
<proteinExistence type="predicted"/>
<accession>A0ABV2LY45</accession>
<evidence type="ECO:0000313" key="7">
    <source>
        <dbReference type="Proteomes" id="UP001549106"/>
    </source>
</evidence>
<reference evidence="6 7" key="1">
    <citation type="submission" date="2024-06" db="EMBL/GenBank/DDBJ databases">
        <title>Genomic Encyclopedia of Type Strains, Phase IV (KMG-IV): sequencing the most valuable type-strain genomes for metagenomic binning, comparative biology and taxonomic classification.</title>
        <authorList>
            <person name="Goeker M."/>
        </authorList>
    </citation>
    <scope>NUCLEOTIDE SEQUENCE [LARGE SCALE GENOMIC DNA]</scope>
    <source>
        <strain evidence="6 7">DSM 29492</strain>
    </source>
</reference>
<dbReference type="RefSeq" id="WP_257463879.1">
    <property type="nucleotide sequence ID" value="NZ_BAABXP010000003.1"/>
</dbReference>
<dbReference type="InterPro" id="IPR050465">
    <property type="entry name" value="UPF0194_transport"/>
</dbReference>
<organism evidence="6 7">
    <name type="scientific">Blautia caecimuris</name>
    <dbReference type="NCBI Taxonomy" id="1796615"/>
    <lineage>
        <taxon>Bacteria</taxon>
        <taxon>Bacillati</taxon>
        <taxon>Bacillota</taxon>
        <taxon>Clostridia</taxon>
        <taxon>Lachnospirales</taxon>
        <taxon>Lachnospiraceae</taxon>
        <taxon>Blautia</taxon>
    </lineage>
</organism>
<feature type="signal peptide" evidence="5">
    <location>
        <begin position="1"/>
        <end position="26"/>
    </location>
</feature>
<evidence type="ECO:0000256" key="1">
    <source>
        <dbReference type="ARBA" id="ARBA00004196"/>
    </source>
</evidence>
<dbReference type="Gene3D" id="2.40.50.100">
    <property type="match status" value="1"/>
</dbReference>
<dbReference type="PANTHER" id="PTHR32347">
    <property type="entry name" value="EFFLUX SYSTEM COMPONENT YKNX-RELATED"/>
    <property type="match status" value="1"/>
</dbReference>
<dbReference type="EMBL" id="JBEPMJ010000002">
    <property type="protein sequence ID" value="MET3749135.1"/>
    <property type="molecule type" value="Genomic_DNA"/>
</dbReference>
<dbReference type="Proteomes" id="UP001549106">
    <property type="component" value="Unassembled WGS sequence"/>
</dbReference>
<dbReference type="Gene3D" id="2.40.420.20">
    <property type="match status" value="1"/>
</dbReference>
<name>A0ABV2LY45_9FIRM</name>
<dbReference type="PANTHER" id="PTHR32347:SF14">
    <property type="entry name" value="EFFLUX SYSTEM COMPONENT YKNX-RELATED"/>
    <property type="match status" value="1"/>
</dbReference>
<evidence type="ECO:0000313" key="6">
    <source>
        <dbReference type="EMBL" id="MET3749135.1"/>
    </source>
</evidence>
<evidence type="ECO:0000256" key="5">
    <source>
        <dbReference type="SAM" id="SignalP"/>
    </source>
</evidence>
<comment type="caution">
    <text evidence="6">The sequence shown here is derived from an EMBL/GenBank/DDBJ whole genome shotgun (WGS) entry which is preliminary data.</text>
</comment>
<protein>
    <submittedName>
        <fullName evidence="6">Multidrug efflux pump subunit AcrA (Membrane-fusion protein)</fullName>
    </submittedName>
</protein>
<feature type="chain" id="PRO_5046632398" evidence="5">
    <location>
        <begin position="27"/>
        <end position="481"/>
    </location>
</feature>
<feature type="coiled-coil region" evidence="3">
    <location>
        <begin position="263"/>
        <end position="290"/>
    </location>
</feature>
<gene>
    <name evidence="6" type="ORF">ABID24_000358</name>
</gene>
<feature type="region of interest" description="Disordered" evidence="4">
    <location>
        <begin position="170"/>
        <end position="208"/>
    </location>
</feature>
<keyword evidence="5" id="KW-0732">Signal</keyword>
<feature type="region of interest" description="Disordered" evidence="4">
    <location>
        <begin position="242"/>
        <end position="263"/>
    </location>
</feature>